<dbReference type="InterPro" id="IPR038573">
    <property type="entry name" value="BrnT_sf"/>
</dbReference>
<evidence type="ECO:0008006" key="2">
    <source>
        <dbReference type="Google" id="ProtNLM"/>
    </source>
</evidence>
<sequence>MKNIRFEWDENKNKINKKKHGLSFEEAVEVFGDENAILFDDPDHSLYEDRFLIIGAIKSTKICIVSHCYRDDDNVIRLISAREATKSEKKIYQEGW</sequence>
<dbReference type="Gene3D" id="3.10.450.530">
    <property type="entry name" value="Ribonuclease toxin, BrnT, of type II toxin-antitoxin system"/>
    <property type="match status" value="1"/>
</dbReference>
<dbReference type="Pfam" id="PF04365">
    <property type="entry name" value="BrnT_toxin"/>
    <property type="match status" value="1"/>
</dbReference>
<reference evidence="1" key="1">
    <citation type="journal article" date="2015" name="Proc. Natl. Acad. Sci. U.S.A.">
        <title>Functional metagenomic discovery of bacterial effectors in the human microbiome and isolation of commendamide, a GPCR G2A/132 agonist.</title>
        <authorList>
            <person name="Cohen L.J."/>
            <person name="Kang H.S."/>
            <person name="Chu J."/>
            <person name="Huang Y.H."/>
            <person name="Gordon E.A."/>
            <person name="Reddy B.V."/>
            <person name="Ternei M.A."/>
            <person name="Craig J.W."/>
            <person name="Brady S.F."/>
        </authorList>
    </citation>
    <scope>NUCLEOTIDE SEQUENCE</scope>
</reference>
<name>A0A0M4BL70_9BACT</name>
<proteinExistence type="predicted"/>
<accession>A0A0M4BL70</accession>
<dbReference type="EMBL" id="KT336259">
    <property type="protein sequence ID" value="ALB76119.1"/>
    <property type="molecule type" value="Genomic_DNA"/>
</dbReference>
<dbReference type="InterPro" id="IPR007460">
    <property type="entry name" value="BrnT_toxin"/>
</dbReference>
<organism evidence="1">
    <name type="scientific">uncultured bacterium 32o03</name>
    <dbReference type="NCBI Taxonomy" id="1701362"/>
    <lineage>
        <taxon>Bacteria</taxon>
        <taxon>environmental samples</taxon>
    </lineage>
</organism>
<dbReference type="AlphaFoldDB" id="A0A0M4BL70"/>
<evidence type="ECO:0000313" key="1">
    <source>
        <dbReference type="EMBL" id="ALB76119.1"/>
    </source>
</evidence>
<protein>
    <recommendedName>
        <fullName evidence="2">BrnT family toxin</fullName>
    </recommendedName>
</protein>